<dbReference type="PANTHER" id="PTHR23275:SF100">
    <property type="entry name" value="EGF-LIKE DOMAIN-CONTAINING PROTEIN"/>
    <property type="match status" value="1"/>
</dbReference>
<keyword evidence="2" id="KW-0812">Transmembrane</keyword>
<protein>
    <submittedName>
        <fullName evidence="3">Uncharacterized protein</fullName>
    </submittedName>
</protein>
<dbReference type="EMBL" id="LR877167">
    <property type="protein sequence ID" value="CAD2222013.1"/>
    <property type="molecule type" value="Genomic_DNA"/>
</dbReference>
<feature type="transmembrane region" description="Helical" evidence="2">
    <location>
        <begin position="100"/>
        <end position="125"/>
    </location>
</feature>
<dbReference type="PANTHER" id="PTHR23275">
    <property type="entry name" value="CABRIOLET.-RELATED"/>
    <property type="match status" value="1"/>
</dbReference>
<evidence type="ECO:0000256" key="2">
    <source>
        <dbReference type="SAM" id="Phobius"/>
    </source>
</evidence>
<organism evidence="3 4">
    <name type="scientific">Angomonas deanei</name>
    <dbReference type="NCBI Taxonomy" id="59799"/>
    <lineage>
        <taxon>Eukaryota</taxon>
        <taxon>Discoba</taxon>
        <taxon>Euglenozoa</taxon>
        <taxon>Kinetoplastea</taxon>
        <taxon>Metakinetoplastina</taxon>
        <taxon>Trypanosomatida</taxon>
        <taxon>Trypanosomatidae</taxon>
        <taxon>Strigomonadinae</taxon>
        <taxon>Angomonas</taxon>
    </lineage>
</organism>
<dbReference type="InterPro" id="IPR052798">
    <property type="entry name" value="Giardia_VSA"/>
</dbReference>
<name>A0A7G2CU68_9TRYP</name>
<accession>A0A7G2CU68</accession>
<evidence type="ECO:0000313" key="4">
    <source>
        <dbReference type="Proteomes" id="UP000515908"/>
    </source>
</evidence>
<gene>
    <name evidence="3" type="ORF">ADEAN_000955200</name>
</gene>
<keyword evidence="2" id="KW-1133">Transmembrane helix</keyword>
<evidence type="ECO:0000313" key="3">
    <source>
        <dbReference type="EMBL" id="CAD2222013.1"/>
    </source>
</evidence>
<dbReference type="AlphaFoldDB" id="A0A7G2CU68"/>
<proteinExistence type="predicted"/>
<dbReference type="SUPFAM" id="SSF57184">
    <property type="entry name" value="Growth factor receptor domain"/>
    <property type="match status" value="1"/>
</dbReference>
<sequence length="222" mass="24106">MECSVQNCRECTTPSTCSICDAGYILSSGKCITCNVDHCLKCSDTDICKDCSDGYGLVGTTGKCGPCADSDCYQCALDASACTLFRKGIEAAKKQESISWWVWLIVAVVVTVALGVVAFFLFLYLSRKPIAPVTVYEVDCYDSDKGTEDEADSVVAAFHNRSFFARPPPIYLVYHYVRPRVITQDTVEIHGDLESVSGADITSSSEAGESKSQTSDCDISER</sequence>
<feature type="compositionally biased region" description="Polar residues" evidence="1">
    <location>
        <begin position="200"/>
        <end position="222"/>
    </location>
</feature>
<keyword evidence="4" id="KW-1185">Reference proteome</keyword>
<reference evidence="3 4" key="1">
    <citation type="submission" date="2020-08" db="EMBL/GenBank/DDBJ databases">
        <authorList>
            <person name="Newling K."/>
            <person name="Davey J."/>
            <person name="Forrester S."/>
        </authorList>
    </citation>
    <scope>NUCLEOTIDE SEQUENCE [LARGE SCALE GENOMIC DNA]</scope>
    <source>
        <strain evidence="4">Crithidia deanei Carvalho (ATCC PRA-265)</strain>
    </source>
</reference>
<dbReference type="InterPro" id="IPR009030">
    <property type="entry name" value="Growth_fac_rcpt_cys_sf"/>
</dbReference>
<evidence type="ECO:0000256" key="1">
    <source>
        <dbReference type="SAM" id="MobiDB-lite"/>
    </source>
</evidence>
<feature type="region of interest" description="Disordered" evidence="1">
    <location>
        <begin position="199"/>
        <end position="222"/>
    </location>
</feature>
<dbReference type="VEuPathDB" id="TriTrypDB:ADEAN_000955200"/>
<keyword evidence="2" id="KW-0472">Membrane</keyword>
<dbReference type="Proteomes" id="UP000515908">
    <property type="component" value="Chromosome 23"/>
</dbReference>